<evidence type="ECO:0000256" key="1">
    <source>
        <dbReference type="ARBA" id="ARBA00009998"/>
    </source>
</evidence>
<keyword evidence="5 6" id="KW-0269">Exonuclease</keyword>
<evidence type="ECO:0000256" key="5">
    <source>
        <dbReference type="ARBA" id="ARBA00022839"/>
    </source>
</evidence>
<comment type="similarity">
    <text evidence="1 6">Belongs to the XseB family.</text>
</comment>
<dbReference type="InterPro" id="IPR003761">
    <property type="entry name" value="Exonuc_VII_S"/>
</dbReference>
<dbReference type="InterPro" id="IPR037004">
    <property type="entry name" value="Exonuc_VII_ssu_sf"/>
</dbReference>
<dbReference type="GO" id="GO:0009318">
    <property type="term" value="C:exodeoxyribonuclease VII complex"/>
    <property type="evidence" value="ECO:0007669"/>
    <property type="project" value="UniProtKB-UniRule"/>
</dbReference>
<dbReference type="NCBIfam" id="TIGR01280">
    <property type="entry name" value="xseB"/>
    <property type="match status" value="1"/>
</dbReference>
<evidence type="ECO:0000313" key="8">
    <source>
        <dbReference type="EMBL" id="HIU22188.1"/>
    </source>
</evidence>
<evidence type="ECO:0000256" key="3">
    <source>
        <dbReference type="ARBA" id="ARBA00022722"/>
    </source>
</evidence>
<dbReference type="PIRSF" id="PIRSF006488">
    <property type="entry name" value="Exonuc_VII_S"/>
    <property type="match status" value="1"/>
</dbReference>
<comment type="function">
    <text evidence="6">Bidirectionally degrades single-stranded DNA into large acid-insoluble oligonucleotides, which are then degraded further into small acid-soluble oligonucleotides.</text>
</comment>
<keyword evidence="2 6" id="KW-0963">Cytoplasm</keyword>
<dbReference type="EMBL" id="DVML01000008">
    <property type="protein sequence ID" value="HIU22188.1"/>
    <property type="molecule type" value="Genomic_DNA"/>
</dbReference>
<dbReference type="SUPFAM" id="SSF116842">
    <property type="entry name" value="XseB-like"/>
    <property type="match status" value="1"/>
</dbReference>
<proteinExistence type="inferred from homology"/>
<keyword evidence="3 6" id="KW-0540">Nuclease</keyword>
<dbReference type="Proteomes" id="UP000824087">
    <property type="component" value="Unassembled WGS sequence"/>
</dbReference>
<evidence type="ECO:0000256" key="7">
    <source>
        <dbReference type="SAM" id="Coils"/>
    </source>
</evidence>
<dbReference type="EC" id="3.1.11.6" evidence="6"/>
<name>A0A9D1HV42_9BACT</name>
<evidence type="ECO:0000256" key="6">
    <source>
        <dbReference type="HAMAP-Rule" id="MF_00337"/>
    </source>
</evidence>
<keyword evidence="4 6" id="KW-0378">Hydrolase</keyword>
<dbReference type="PANTHER" id="PTHR34137:SF1">
    <property type="entry name" value="EXODEOXYRIBONUCLEASE 7 SMALL SUBUNIT"/>
    <property type="match status" value="1"/>
</dbReference>
<reference evidence="8" key="1">
    <citation type="submission" date="2020-10" db="EMBL/GenBank/DDBJ databases">
        <authorList>
            <person name="Gilroy R."/>
        </authorList>
    </citation>
    <scope>NUCLEOTIDE SEQUENCE</scope>
    <source>
        <strain evidence="8">CHK197-8231</strain>
    </source>
</reference>
<dbReference type="GO" id="GO:0008855">
    <property type="term" value="F:exodeoxyribonuclease VII activity"/>
    <property type="evidence" value="ECO:0007669"/>
    <property type="project" value="UniProtKB-UniRule"/>
</dbReference>
<sequence length="76" mass="8870">MEKKEPKFEEKIAELEKIIDALENGNIDLDESIEKYTKAMKLVKECDEKLKSIEQQVNQIVSENGKLEPFELDDEK</sequence>
<dbReference type="AlphaFoldDB" id="A0A9D1HV42"/>
<keyword evidence="7" id="KW-0175">Coiled coil</keyword>
<comment type="caution">
    <text evidence="8">The sequence shown here is derived from an EMBL/GenBank/DDBJ whole genome shotgun (WGS) entry which is preliminary data.</text>
</comment>
<organism evidence="8 9">
    <name type="scientific">Candidatus Fimihabitans intestinipullorum</name>
    <dbReference type="NCBI Taxonomy" id="2840820"/>
    <lineage>
        <taxon>Bacteria</taxon>
        <taxon>Bacillati</taxon>
        <taxon>Mycoplasmatota</taxon>
        <taxon>Mycoplasmatota incertae sedis</taxon>
        <taxon>Candidatus Fimihabitans</taxon>
    </lineage>
</organism>
<feature type="coiled-coil region" evidence="7">
    <location>
        <begin position="12"/>
        <end position="63"/>
    </location>
</feature>
<gene>
    <name evidence="6 8" type="primary">xseB</name>
    <name evidence="8" type="ORF">IAD49_01265</name>
</gene>
<dbReference type="Pfam" id="PF02609">
    <property type="entry name" value="Exonuc_VII_S"/>
    <property type="match status" value="1"/>
</dbReference>
<dbReference type="GO" id="GO:0005829">
    <property type="term" value="C:cytosol"/>
    <property type="evidence" value="ECO:0007669"/>
    <property type="project" value="TreeGrafter"/>
</dbReference>
<evidence type="ECO:0000313" key="9">
    <source>
        <dbReference type="Proteomes" id="UP000824087"/>
    </source>
</evidence>
<reference evidence="8" key="2">
    <citation type="journal article" date="2021" name="PeerJ">
        <title>Extensive microbial diversity within the chicken gut microbiome revealed by metagenomics and culture.</title>
        <authorList>
            <person name="Gilroy R."/>
            <person name="Ravi A."/>
            <person name="Getino M."/>
            <person name="Pursley I."/>
            <person name="Horton D.L."/>
            <person name="Alikhan N.F."/>
            <person name="Baker D."/>
            <person name="Gharbi K."/>
            <person name="Hall N."/>
            <person name="Watson M."/>
            <person name="Adriaenssens E.M."/>
            <person name="Foster-Nyarko E."/>
            <person name="Jarju S."/>
            <person name="Secka A."/>
            <person name="Antonio M."/>
            <person name="Oren A."/>
            <person name="Chaudhuri R.R."/>
            <person name="La Ragione R."/>
            <person name="Hildebrand F."/>
            <person name="Pallen M.J."/>
        </authorList>
    </citation>
    <scope>NUCLEOTIDE SEQUENCE</scope>
    <source>
        <strain evidence="8">CHK197-8231</strain>
    </source>
</reference>
<comment type="subunit">
    <text evidence="6">Heterooligomer composed of large and small subunits.</text>
</comment>
<dbReference type="PANTHER" id="PTHR34137">
    <property type="entry name" value="EXODEOXYRIBONUCLEASE 7 SMALL SUBUNIT"/>
    <property type="match status" value="1"/>
</dbReference>
<comment type="subcellular location">
    <subcellularLocation>
        <location evidence="6">Cytoplasm</location>
    </subcellularLocation>
</comment>
<dbReference type="GO" id="GO:0006308">
    <property type="term" value="P:DNA catabolic process"/>
    <property type="evidence" value="ECO:0007669"/>
    <property type="project" value="UniProtKB-UniRule"/>
</dbReference>
<accession>A0A9D1HV42</accession>
<protein>
    <recommendedName>
        <fullName evidence="6">Exodeoxyribonuclease 7 small subunit</fullName>
        <ecNumber evidence="6">3.1.11.6</ecNumber>
    </recommendedName>
    <alternativeName>
        <fullName evidence="6">Exodeoxyribonuclease VII small subunit</fullName>
        <shortName evidence="6">Exonuclease VII small subunit</shortName>
    </alternativeName>
</protein>
<evidence type="ECO:0000256" key="2">
    <source>
        <dbReference type="ARBA" id="ARBA00022490"/>
    </source>
</evidence>
<dbReference type="HAMAP" id="MF_00337">
    <property type="entry name" value="Exonuc_7_S"/>
    <property type="match status" value="1"/>
</dbReference>
<comment type="catalytic activity">
    <reaction evidence="6">
        <text>Exonucleolytic cleavage in either 5'- to 3'- or 3'- to 5'-direction to yield nucleoside 5'-phosphates.</text>
        <dbReference type="EC" id="3.1.11.6"/>
    </reaction>
</comment>
<evidence type="ECO:0000256" key="4">
    <source>
        <dbReference type="ARBA" id="ARBA00022801"/>
    </source>
</evidence>
<dbReference type="Gene3D" id="1.10.287.1040">
    <property type="entry name" value="Exonuclease VII, small subunit"/>
    <property type="match status" value="1"/>
</dbReference>